<dbReference type="PANTHER" id="PTHR22593">
    <property type="entry name" value="TRANSMEMBRANE PROTEIN 18"/>
    <property type="match status" value="1"/>
</dbReference>
<evidence type="ECO:0000313" key="3">
    <source>
        <dbReference type="EMBL" id="KAL3735415.1"/>
    </source>
</evidence>
<dbReference type="CDD" id="cd22691">
    <property type="entry name" value="FHA_PS1-like"/>
    <property type="match status" value="1"/>
</dbReference>
<dbReference type="InterPro" id="IPR000253">
    <property type="entry name" value="FHA_dom"/>
</dbReference>
<evidence type="ECO:0000259" key="2">
    <source>
        <dbReference type="PROSITE" id="PS50006"/>
    </source>
</evidence>
<dbReference type="Pfam" id="PF00498">
    <property type="entry name" value="FHA"/>
    <property type="match status" value="1"/>
</dbReference>
<dbReference type="InterPro" id="IPR002716">
    <property type="entry name" value="PIN_dom"/>
</dbReference>
<feature type="compositionally biased region" description="Basic and acidic residues" evidence="1">
    <location>
        <begin position="1176"/>
        <end position="1185"/>
    </location>
</feature>
<feature type="compositionally biased region" description="Polar residues" evidence="1">
    <location>
        <begin position="1085"/>
        <end position="1099"/>
    </location>
</feature>
<sequence>MAVPGERATIDGDGEPRIPVFTVVKNGAVLKNIFVVDKPPPPSPPPPPGGPARPRPAVGAETAAAGREGRGEMLIVGRHPDCHIMLTHPSISRFHLQIHSDPSRRKLSVVDLSSVHGTWVSEKKIEPGVVVELSEGDTLRVGGSSRVYRLHWVPLSRAYDFENPFVSALDASGADEEKEEEDLVIDEGKVEEEREDEDSLEIGCEDDDDLESSFVLEDEEHVHQDSFQDENKGIHSPESLLKGVEALALDDCEELPAKNQSPSQLPIPENPYASTYGEKETDAGLGSKAVDDFFMLAEYLQTEPMDASSPFRILFDIDNQKFNEEKWSTEVGIATKLVSANKGSIRSAHDDLENCLVAEAFEDNRKFNEEKWSTEVGIATELVSANEGSIRSVHDDLENCVVAEAFVDNRKFNEEKWSTEVGIATELVSADEGSMRSAHDDLENCSVAEACEDNQKFNEEKWSTEVGIATELVSADEGSMRSAHDDLGNCLVAEACEDNQKFNEEKWSTEVGIATELVSADEGSMRSAHDDLENCLVAEACEDNQKFNEEKWSAEVSIATELVSADEGSIRSAHDDLENCSVAEACGDNQKFNEEKWSTEVGNATELVSADEGSIRSADDDLENCSVAEAFGDSQKFNEERWSTEVGIATELVSADEGSIRSADDDLENCSVAEAFGDSQKFNEERWSTEVGIATELVSADEGSMRSAHDDLENCSVAEACGDNQKFNEEKWSTEVGNATELVSADEGSIRSADDDLENCSVAEAFGDSQKFNEERWSTEVGIATELVSADEGSIRSAHDDLENCLVAEDFEDNWKFNEEKWSMEVGIAAELVSADEGSIKSAHDDLENCSVAESCGDNQKFNEEKWSTEVGNATELVSADEGSIRSADDDLENCSVAEAFGDSQKFNEERWSTEVGIATELVSADEGSIRSAHDDLENCLVAEDFEDNWKFNEEKWSMEVGIAAELVSADEGSIKSAHDDLENCSVAEAFEGNQKFNEEKWSMEVGNATELVSADEGSIRSAHDDPENCLVAETFEESKCTLSIDSEVGDSLSHPSAPYYPCSSCPEIFSEMENQQLGQEDNAEQPFNTLGSLSSGGKTRTLRKERKPFTSMLIDDARPRKGCSSAVEIREESQNQVTHIDNQEDGDTLSHHFAKSLADTITSSESDREILLETTDQHLNDENQRPQYGSVTGRLSESGKESSPLGQSCTKSKCSSIWSRRGKPSTVLQLQTNRRKGMTKSAATASRNKQHSQDNNENQLSAVPFLSLDGEEEEIFTPDKENLTPNTRLLKSLKKISKMEVAEARPAESFRRSSSKLSPMANICNEEDVFYSDKENQTPEGLRGQKMARRASGSSSRLRRELGLKQGAERSAFKSLSVRSGSQSTASGGAMKSGLSVDGVRSLGRKVSALSANKSYGEPNKSWIMVVDTTSFLNKESMKSLQLLQGLKGTQLFIPRIVIRELDCLKRRASVFRRTTEVSSALEWIEDTMVNLKWWIHVQRSMEEGMSVAPTPPATPRCIFGDVSETFSAATPGGSVMDIISPTTEDHVLESALFYRKTNPNGQLVLLSNDISLKIKAMAEGILCETAQEFRESLVNPFSDRFLWADSSPRGQTWSCLDDVVLKEKYYSRPSKKSARGEGLSGLKLILLHNSQYGQQIRSVG</sequence>
<keyword evidence="4" id="KW-1185">Reference proteome</keyword>
<organism evidence="3 4">
    <name type="scientific">Eucalyptus globulus</name>
    <name type="common">Tasmanian blue gum</name>
    <dbReference type="NCBI Taxonomy" id="34317"/>
    <lineage>
        <taxon>Eukaryota</taxon>
        <taxon>Viridiplantae</taxon>
        <taxon>Streptophyta</taxon>
        <taxon>Embryophyta</taxon>
        <taxon>Tracheophyta</taxon>
        <taxon>Spermatophyta</taxon>
        <taxon>Magnoliopsida</taxon>
        <taxon>eudicotyledons</taxon>
        <taxon>Gunneridae</taxon>
        <taxon>Pentapetalae</taxon>
        <taxon>rosids</taxon>
        <taxon>malvids</taxon>
        <taxon>Myrtales</taxon>
        <taxon>Myrtaceae</taxon>
        <taxon>Myrtoideae</taxon>
        <taxon>Eucalypteae</taxon>
        <taxon>Eucalyptus</taxon>
    </lineage>
</organism>
<comment type="caution">
    <text evidence="3">The sequence shown here is derived from an EMBL/GenBank/DDBJ whole genome shotgun (WGS) entry which is preliminary data.</text>
</comment>
<dbReference type="Pfam" id="PF13638">
    <property type="entry name" value="PIN_4"/>
    <property type="match status" value="1"/>
</dbReference>
<feature type="region of interest" description="Disordered" evidence="1">
    <location>
        <begin position="256"/>
        <end position="280"/>
    </location>
</feature>
<protein>
    <recommendedName>
        <fullName evidence="2">FHA domain-containing protein</fullName>
    </recommendedName>
</protein>
<evidence type="ECO:0000313" key="4">
    <source>
        <dbReference type="Proteomes" id="UP001634007"/>
    </source>
</evidence>
<name>A0ABD3K672_EUCGL</name>
<feature type="compositionally biased region" description="Polar residues" evidence="1">
    <location>
        <begin position="1242"/>
        <end position="1260"/>
    </location>
</feature>
<feature type="region of interest" description="Disordered" evidence="1">
    <location>
        <begin position="1176"/>
        <end position="1260"/>
    </location>
</feature>
<dbReference type="PANTHER" id="PTHR22593:SF2">
    <property type="entry name" value="TRANSMEMBRANE PROTEIN 18"/>
    <property type="match status" value="1"/>
</dbReference>
<dbReference type="CDD" id="cd09880">
    <property type="entry name" value="PIN_Smg5-6-like"/>
    <property type="match status" value="1"/>
</dbReference>
<feature type="region of interest" description="Disordered" evidence="1">
    <location>
        <begin position="1085"/>
        <end position="1126"/>
    </location>
</feature>
<evidence type="ECO:0000256" key="1">
    <source>
        <dbReference type="SAM" id="MobiDB-lite"/>
    </source>
</evidence>
<accession>A0ABD3K672</accession>
<dbReference type="Proteomes" id="UP001634007">
    <property type="component" value="Unassembled WGS sequence"/>
</dbReference>
<reference evidence="3 4" key="1">
    <citation type="submission" date="2024-11" db="EMBL/GenBank/DDBJ databases">
        <title>Chromosome-level genome assembly of Eucalyptus globulus Labill. provides insights into its genome evolution.</title>
        <authorList>
            <person name="Li X."/>
        </authorList>
    </citation>
    <scope>NUCLEOTIDE SEQUENCE [LARGE SCALE GENOMIC DNA]</scope>
    <source>
        <strain evidence="3">CL2024</strain>
        <tissue evidence="3">Fresh tender leaves</tissue>
    </source>
</reference>
<dbReference type="EMBL" id="JBJKBG010000006">
    <property type="protein sequence ID" value="KAL3735415.1"/>
    <property type="molecule type" value="Genomic_DNA"/>
</dbReference>
<dbReference type="InterPro" id="IPR008984">
    <property type="entry name" value="SMAD_FHA_dom_sf"/>
</dbReference>
<dbReference type="Gene3D" id="2.60.200.20">
    <property type="match status" value="1"/>
</dbReference>
<gene>
    <name evidence="3" type="ORF">ACJRO7_024530</name>
</gene>
<feature type="compositionally biased region" description="Polar residues" evidence="1">
    <location>
        <begin position="1205"/>
        <end position="1219"/>
    </location>
</feature>
<dbReference type="Gene3D" id="3.40.50.1010">
    <property type="entry name" value="5'-nuclease"/>
    <property type="match status" value="1"/>
</dbReference>
<feature type="region of interest" description="Disordered" evidence="1">
    <location>
        <begin position="36"/>
        <end position="68"/>
    </location>
</feature>
<dbReference type="SUPFAM" id="SSF49879">
    <property type="entry name" value="SMAD/FHA domain"/>
    <property type="match status" value="1"/>
</dbReference>
<proteinExistence type="predicted"/>
<feature type="compositionally biased region" description="Polar residues" evidence="1">
    <location>
        <begin position="1186"/>
        <end position="1196"/>
    </location>
</feature>
<feature type="region of interest" description="Disordered" evidence="1">
    <location>
        <begin position="1336"/>
        <end position="1361"/>
    </location>
</feature>
<feature type="compositionally biased region" description="Low complexity" evidence="1">
    <location>
        <begin position="55"/>
        <end position="66"/>
    </location>
</feature>
<dbReference type="SMART" id="SM00240">
    <property type="entry name" value="FHA"/>
    <property type="match status" value="1"/>
</dbReference>
<feature type="compositionally biased region" description="Pro residues" evidence="1">
    <location>
        <begin position="38"/>
        <end position="54"/>
    </location>
</feature>
<feature type="domain" description="FHA" evidence="2">
    <location>
        <begin position="74"/>
        <end position="125"/>
    </location>
</feature>
<dbReference type="PROSITE" id="PS50006">
    <property type="entry name" value="FHA_DOMAIN"/>
    <property type="match status" value="1"/>
</dbReference>